<dbReference type="GO" id="GO:0008914">
    <property type="term" value="F:leucyl-tRNA--protein transferase activity"/>
    <property type="evidence" value="ECO:0007669"/>
    <property type="project" value="UniProtKB-UniRule"/>
</dbReference>
<comment type="similarity">
    <text evidence="4">Belongs to the L/F-transferase family.</text>
</comment>
<dbReference type="RefSeq" id="WP_196102472.1">
    <property type="nucleotide sequence ID" value="NZ_CP064942.1"/>
</dbReference>
<dbReference type="InterPro" id="IPR004616">
    <property type="entry name" value="Leu/Phe-tRNA_Trfase"/>
</dbReference>
<organism evidence="5 6">
    <name type="scientific">Pontivivens ytuae</name>
    <dbReference type="NCBI Taxonomy" id="2789856"/>
    <lineage>
        <taxon>Bacteria</taxon>
        <taxon>Pseudomonadati</taxon>
        <taxon>Pseudomonadota</taxon>
        <taxon>Alphaproteobacteria</taxon>
        <taxon>Rhodobacterales</taxon>
        <taxon>Paracoccaceae</taxon>
        <taxon>Pontivivens</taxon>
    </lineage>
</organism>
<proteinExistence type="inferred from homology"/>
<evidence type="ECO:0000313" key="6">
    <source>
        <dbReference type="Proteomes" id="UP000594800"/>
    </source>
</evidence>
<keyword evidence="1 4" id="KW-0963">Cytoplasm</keyword>
<comment type="catalytic activity">
    <reaction evidence="4">
        <text>N-terminal L-arginyl-[protein] + L-leucyl-tRNA(Leu) = N-terminal L-leucyl-L-arginyl-[protein] + tRNA(Leu) + H(+)</text>
        <dbReference type="Rhea" id="RHEA:50416"/>
        <dbReference type="Rhea" id="RHEA-COMP:9613"/>
        <dbReference type="Rhea" id="RHEA-COMP:9622"/>
        <dbReference type="Rhea" id="RHEA-COMP:12672"/>
        <dbReference type="Rhea" id="RHEA-COMP:12673"/>
        <dbReference type="ChEBI" id="CHEBI:15378"/>
        <dbReference type="ChEBI" id="CHEBI:64719"/>
        <dbReference type="ChEBI" id="CHEBI:78442"/>
        <dbReference type="ChEBI" id="CHEBI:78494"/>
        <dbReference type="ChEBI" id="CHEBI:133044"/>
        <dbReference type="EC" id="2.3.2.6"/>
    </reaction>
</comment>
<comment type="subcellular location">
    <subcellularLocation>
        <location evidence="4">Cytoplasm</location>
    </subcellularLocation>
</comment>
<evidence type="ECO:0000256" key="2">
    <source>
        <dbReference type="ARBA" id="ARBA00022679"/>
    </source>
</evidence>
<keyword evidence="3 4" id="KW-0012">Acyltransferase</keyword>
<evidence type="ECO:0000256" key="4">
    <source>
        <dbReference type="HAMAP-Rule" id="MF_00688"/>
    </source>
</evidence>
<accession>A0A7S9LQH8</accession>
<comment type="function">
    <text evidence="4">Functions in the N-end rule pathway of protein degradation where it conjugates Leu, Phe and, less efficiently, Met from aminoacyl-tRNAs to the N-termini of proteins containing an N-terminal arginine or lysine.</text>
</comment>
<dbReference type="EC" id="2.3.2.6" evidence="4"/>
<dbReference type="InterPro" id="IPR042203">
    <property type="entry name" value="Leu/Phe-tRNA_Trfase_C"/>
</dbReference>
<dbReference type="SUPFAM" id="SSF55729">
    <property type="entry name" value="Acyl-CoA N-acyltransferases (Nat)"/>
    <property type="match status" value="1"/>
</dbReference>
<dbReference type="GO" id="GO:0030163">
    <property type="term" value="P:protein catabolic process"/>
    <property type="evidence" value="ECO:0007669"/>
    <property type="project" value="UniProtKB-UniRule"/>
</dbReference>
<keyword evidence="6" id="KW-1185">Reference proteome</keyword>
<evidence type="ECO:0000256" key="3">
    <source>
        <dbReference type="ARBA" id="ARBA00023315"/>
    </source>
</evidence>
<dbReference type="PANTHER" id="PTHR30098:SF2">
    <property type="entry name" value="LEUCYL_PHENYLALANYL-TRNA--PROTEIN TRANSFERASE"/>
    <property type="match status" value="1"/>
</dbReference>
<evidence type="ECO:0000256" key="1">
    <source>
        <dbReference type="ARBA" id="ARBA00022490"/>
    </source>
</evidence>
<dbReference type="NCBIfam" id="TIGR00667">
    <property type="entry name" value="aat"/>
    <property type="match status" value="1"/>
</dbReference>
<comment type="catalytic activity">
    <reaction evidence="4">
        <text>N-terminal L-lysyl-[protein] + L-leucyl-tRNA(Leu) = N-terminal L-leucyl-L-lysyl-[protein] + tRNA(Leu) + H(+)</text>
        <dbReference type="Rhea" id="RHEA:12340"/>
        <dbReference type="Rhea" id="RHEA-COMP:9613"/>
        <dbReference type="Rhea" id="RHEA-COMP:9622"/>
        <dbReference type="Rhea" id="RHEA-COMP:12670"/>
        <dbReference type="Rhea" id="RHEA-COMP:12671"/>
        <dbReference type="ChEBI" id="CHEBI:15378"/>
        <dbReference type="ChEBI" id="CHEBI:65249"/>
        <dbReference type="ChEBI" id="CHEBI:78442"/>
        <dbReference type="ChEBI" id="CHEBI:78494"/>
        <dbReference type="ChEBI" id="CHEBI:133043"/>
        <dbReference type="EC" id="2.3.2.6"/>
    </reaction>
</comment>
<dbReference type="Pfam" id="PF03588">
    <property type="entry name" value="Leu_Phe_trans"/>
    <property type="match status" value="1"/>
</dbReference>
<keyword evidence="2 4" id="KW-0808">Transferase</keyword>
<dbReference type="GO" id="GO:0005737">
    <property type="term" value="C:cytoplasm"/>
    <property type="evidence" value="ECO:0007669"/>
    <property type="project" value="UniProtKB-SubCell"/>
</dbReference>
<protein>
    <recommendedName>
        <fullName evidence="4">Leucyl/phenylalanyl-tRNA--protein transferase</fullName>
        <ecNumber evidence="4">2.3.2.6</ecNumber>
    </recommendedName>
    <alternativeName>
        <fullName evidence="4">L/F-transferase</fullName>
    </alternativeName>
    <alternativeName>
        <fullName evidence="4">Leucyltransferase</fullName>
    </alternativeName>
    <alternativeName>
        <fullName evidence="4">Phenyalanyltransferase</fullName>
    </alternativeName>
</protein>
<evidence type="ECO:0000313" key="5">
    <source>
        <dbReference type="EMBL" id="QPH53261.1"/>
    </source>
</evidence>
<dbReference type="KEGG" id="poz:I0K15_15925"/>
<dbReference type="Gene3D" id="3.40.630.70">
    <property type="entry name" value="Leucyl/phenylalanyl-tRNA-protein transferase, C-terminal domain"/>
    <property type="match status" value="1"/>
</dbReference>
<dbReference type="AlphaFoldDB" id="A0A7S9LQH8"/>
<name>A0A7S9LQH8_9RHOB</name>
<dbReference type="InterPro" id="IPR016181">
    <property type="entry name" value="Acyl_CoA_acyltransferase"/>
</dbReference>
<dbReference type="PANTHER" id="PTHR30098">
    <property type="entry name" value="LEUCYL/PHENYLALANYL-TRNA--PROTEIN TRANSFERASE"/>
    <property type="match status" value="1"/>
</dbReference>
<dbReference type="HAMAP" id="MF_00688">
    <property type="entry name" value="Leu_Phe_trans"/>
    <property type="match status" value="1"/>
</dbReference>
<comment type="catalytic activity">
    <reaction evidence="4">
        <text>L-phenylalanyl-tRNA(Phe) + an N-terminal L-alpha-aminoacyl-[protein] = an N-terminal L-phenylalanyl-L-alpha-aminoacyl-[protein] + tRNA(Phe)</text>
        <dbReference type="Rhea" id="RHEA:43632"/>
        <dbReference type="Rhea" id="RHEA-COMP:9668"/>
        <dbReference type="Rhea" id="RHEA-COMP:9699"/>
        <dbReference type="Rhea" id="RHEA-COMP:10636"/>
        <dbReference type="Rhea" id="RHEA-COMP:10637"/>
        <dbReference type="ChEBI" id="CHEBI:78442"/>
        <dbReference type="ChEBI" id="CHEBI:78531"/>
        <dbReference type="ChEBI" id="CHEBI:78597"/>
        <dbReference type="ChEBI" id="CHEBI:83561"/>
        <dbReference type="EC" id="2.3.2.6"/>
    </reaction>
</comment>
<dbReference type="EMBL" id="CP064942">
    <property type="protein sequence ID" value="QPH53261.1"/>
    <property type="molecule type" value="Genomic_DNA"/>
</dbReference>
<sequence length="216" mass="23789">MPRDAPEITPELLLNAYAAGVFPMAEHRTGPTQWVDPQRRGIIPLDGLHISRSLAKRIRRGGFSVTFDTAFGTVVRACSDREETWINDEIFALYSQLHTMGFAHSIEIRQGSLLVGGLYGVRLGAAFFGESMFSRASDASKVALVWLLARLNAGGFRLLDTQFVTSHLTRMGAIEVSRAAYHRRLAQALTVRADWNALPADAAPEDVLRLARTALP</sequence>
<dbReference type="Proteomes" id="UP000594800">
    <property type="component" value="Chromosome"/>
</dbReference>
<reference evidence="5 6" key="1">
    <citation type="submission" date="2020-11" db="EMBL/GenBank/DDBJ databases">
        <title>Description of Pontivivens ytuae sp. nov. isolated from deep sea sediment of Mariana Trench.</title>
        <authorList>
            <person name="Wang Z."/>
            <person name="Sun Q.-L."/>
            <person name="Xu X.-D."/>
            <person name="Tang Y.-Z."/>
            <person name="Zhang J."/>
        </authorList>
    </citation>
    <scope>NUCLEOTIDE SEQUENCE [LARGE SCALE GENOMIC DNA]</scope>
    <source>
        <strain evidence="5 6">MT2928</strain>
    </source>
</reference>
<gene>
    <name evidence="4" type="primary">aat</name>
    <name evidence="5" type="ORF">I0K15_15925</name>
</gene>